<reference evidence="1 2" key="1">
    <citation type="submission" date="2014-04" db="EMBL/GenBank/DDBJ databases">
        <authorList>
            <consortium name="DOE Joint Genome Institute"/>
            <person name="Kuo A."/>
            <person name="Kohler A."/>
            <person name="Costa M.D."/>
            <person name="Nagy L.G."/>
            <person name="Floudas D."/>
            <person name="Copeland A."/>
            <person name="Barry K.W."/>
            <person name="Cichocki N."/>
            <person name="Veneault-Fourrey C."/>
            <person name="LaButti K."/>
            <person name="Lindquist E.A."/>
            <person name="Lipzen A."/>
            <person name="Lundell T."/>
            <person name="Morin E."/>
            <person name="Murat C."/>
            <person name="Sun H."/>
            <person name="Tunlid A."/>
            <person name="Henrissat B."/>
            <person name="Grigoriev I.V."/>
            <person name="Hibbett D.S."/>
            <person name="Martin F."/>
            <person name="Nordberg H.P."/>
            <person name="Cantor M.N."/>
            <person name="Hua S.X."/>
        </authorList>
    </citation>
    <scope>NUCLEOTIDE SEQUENCE [LARGE SCALE GENOMIC DNA]</scope>
    <source>
        <strain evidence="1 2">441</strain>
    </source>
</reference>
<reference evidence="2" key="2">
    <citation type="submission" date="2015-01" db="EMBL/GenBank/DDBJ databases">
        <title>Evolutionary Origins and Diversification of the Mycorrhizal Mutualists.</title>
        <authorList>
            <consortium name="DOE Joint Genome Institute"/>
            <consortium name="Mycorrhizal Genomics Consortium"/>
            <person name="Kohler A."/>
            <person name="Kuo A."/>
            <person name="Nagy L.G."/>
            <person name="Floudas D."/>
            <person name="Copeland A."/>
            <person name="Barry K.W."/>
            <person name="Cichocki N."/>
            <person name="Veneault-Fourrey C."/>
            <person name="LaButti K."/>
            <person name="Lindquist E.A."/>
            <person name="Lipzen A."/>
            <person name="Lundell T."/>
            <person name="Morin E."/>
            <person name="Murat C."/>
            <person name="Riley R."/>
            <person name="Ohm R."/>
            <person name="Sun H."/>
            <person name="Tunlid A."/>
            <person name="Henrissat B."/>
            <person name="Grigoriev I.V."/>
            <person name="Hibbett D.S."/>
            <person name="Martin F."/>
        </authorList>
    </citation>
    <scope>NUCLEOTIDE SEQUENCE [LARGE SCALE GENOMIC DNA]</scope>
    <source>
        <strain evidence="2">441</strain>
    </source>
</reference>
<evidence type="ECO:0000313" key="1">
    <source>
        <dbReference type="EMBL" id="KIK18172.1"/>
    </source>
</evidence>
<keyword evidence="2" id="KW-1185">Reference proteome</keyword>
<dbReference type="EMBL" id="KN833811">
    <property type="protein sequence ID" value="KIK18172.1"/>
    <property type="molecule type" value="Genomic_DNA"/>
</dbReference>
<protein>
    <submittedName>
        <fullName evidence="1">Uncharacterized protein</fullName>
    </submittedName>
</protein>
<name>A0A0C9Z6W9_9AGAM</name>
<organism evidence="1 2">
    <name type="scientific">Pisolithus microcarpus 441</name>
    <dbReference type="NCBI Taxonomy" id="765257"/>
    <lineage>
        <taxon>Eukaryota</taxon>
        <taxon>Fungi</taxon>
        <taxon>Dikarya</taxon>
        <taxon>Basidiomycota</taxon>
        <taxon>Agaricomycotina</taxon>
        <taxon>Agaricomycetes</taxon>
        <taxon>Agaricomycetidae</taxon>
        <taxon>Boletales</taxon>
        <taxon>Sclerodermatineae</taxon>
        <taxon>Pisolithaceae</taxon>
        <taxon>Pisolithus</taxon>
    </lineage>
</organism>
<sequence length="58" mass="6494">MHTADLYMEGIPRGHLRTLADTQLPEDNKAAICRRFSLCSLTLKIHHPQNGSNDFCGV</sequence>
<dbReference type="Proteomes" id="UP000054018">
    <property type="component" value="Unassembled WGS sequence"/>
</dbReference>
<accession>A0A0C9Z6W9</accession>
<dbReference type="HOGENOM" id="CLU_2979949_0_0_1"/>
<evidence type="ECO:0000313" key="2">
    <source>
        <dbReference type="Proteomes" id="UP000054018"/>
    </source>
</evidence>
<gene>
    <name evidence="1" type="ORF">PISMIDRAFT_684466</name>
</gene>
<proteinExistence type="predicted"/>
<dbReference type="AlphaFoldDB" id="A0A0C9Z6W9"/>